<name>A0A845LB91_HELGE</name>
<evidence type="ECO:0000313" key="3">
    <source>
        <dbReference type="Proteomes" id="UP000471031"/>
    </source>
</evidence>
<feature type="region of interest" description="Disordered" evidence="1">
    <location>
        <begin position="1"/>
        <end position="29"/>
    </location>
</feature>
<feature type="compositionally biased region" description="Polar residues" evidence="1">
    <location>
        <begin position="77"/>
        <end position="91"/>
    </location>
</feature>
<dbReference type="RefSeq" id="WP_161261130.1">
    <property type="nucleotide sequence ID" value="NZ_JAFBDC010000003.1"/>
</dbReference>
<feature type="compositionally biased region" description="Polar residues" evidence="1">
    <location>
        <begin position="157"/>
        <end position="166"/>
    </location>
</feature>
<dbReference type="Proteomes" id="UP000471031">
    <property type="component" value="Unassembled WGS sequence"/>
</dbReference>
<comment type="caution">
    <text evidence="2">The sequence shown here is derived from an EMBL/GenBank/DDBJ whole genome shotgun (WGS) entry which is preliminary data.</text>
</comment>
<keyword evidence="3" id="KW-1185">Reference proteome</keyword>
<protein>
    <submittedName>
        <fullName evidence="2">Uncharacterized protein</fullName>
    </submittedName>
</protein>
<dbReference type="OrthoDB" id="9873342at2"/>
<evidence type="ECO:0000313" key="2">
    <source>
        <dbReference type="EMBL" id="MZP42564.1"/>
    </source>
</evidence>
<feature type="region of interest" description="Disordered" evidence="1">
    <location>
        <begin position="152"/>
        <end position="252"/>
    </location>
</feature>
<organism evidence="2 3">
    <name type="scientific">Heliomicrobium gestii</name>
    <name type="common">Heliobacterium gestii</name>
    <dbReference type="NCBI Taxonomy" id="2699"/>
    <lineage>
        <taxon>Bacteria</taxon>
        <taxon>Bacillati</taxon>
        <taxon>Bacillota</taxon>
        <taxon>Clostridia</taxon>
        <taxon>Eubacteriales</taxon>
        <taxon>Heliobacteriaceae</taxon>
        <taxon>Heliomicrobium</taxon>
    </lineage>
</organism>
<accession>A0A845LB91</accession>
<sequence>MKQPLASGSVPSEPPSQDESGLAAPSPAASEPLEMLNWAGGNRRIPWRKTVALASVLGMSLTIAGCTDKPAPPPPDNNQVSVVQPATQSGDVPNGAVQPSIADNGDDEDDEDDVDDNDIFVYSGGHYFPYHSYTGSMASNSLVRRDNGTYVPYTGSKHPTSWTTNPGYVKPAKSASKPTTSSGVGTVTRKSTGGSSSSKPSTSTSGDSGNAIRSSGSSSSSFGSSGSTSSFGSSSSGSRSGSSSSGSSSSGG</sequence>
<reference evidence="2 3" key="1">
    <citation type="submission" date="2020-01" db="EMBL/GenBank/DDBJ databases">
        <title>Whole genome sequence of Heliobacterium gestii DSM 11169.</title>
        <authorList>
            <person name="Kyndt J.A."/>
            <person name="Meyer T.E."/>
        </authorList>
    </citation>
    <scope>NUCLEOTIDE SEQUENCE [LARGE SCALE GENOMIC DNA]</scope>
    <source>
        <strain evidence="2 3">DSM 11169</strain>
    </source>
</reference>
<dbReference type="EMBL" id="WXEX01000004">
    <property type="protein sequence ID" value="MZP42564.1"/>
    <property type="molecule type" value="Genomic_DNA"/>
</dbReference>
<proteinExistence type="predicted"/>
<feature type="region of interest" description="Disordered" evidence="1">
    <location>
        <begin position="64"/>
        <end position="118"/>
    </location>
</feature>
<dbReference type="AlphaFoldDB" id="A0A845LB91"/>
<evidence type="ECO:0000256" key="1">
    <source>
        <dbReference type="SAM" id="MobiDB-lite"/>
    </source>
</evidence>
<feature type="compositionally biased region" description="Low complexity" evidence="1">
    <location>
        <begin position="19"/>
        <end position="29"/>
    </location>
</feature>
<feature type="compositionally biased region" description="Acidic residues" evidence="1">
    <location>
        <begin position="104"/>
        <end position="118"/>
    </location>
</feature>
<feature type="compositionally biased region" description="Low complexity" evidence="1">
    <location>
        <begin position="176"/>
        <end position="252"/>
    </location>
</feature>
<gene>
    <name evidence="2" type="ORF">GTO89_05875</name>
</gene>